<dbReference type="UniPathway" id="UPA00753"/>
<dbReference type="Proteomes" id="UP000591131">
    <property type="component" value="Unassembled WGS sequence"/>
</dbReference>
<keyword evidence="5 8" id="KW-0472">Membrane</keyword>
<comment type="caution">
    <text evidence="9">The sequence shown here is derived from an EMBL/GenBank/DDBJ whole genome shotgun (WGS) entry which is preliminary data.</text>
</comment>
<keyword evidence="4 8" id="KW-1133">Transmembrane helix</keyword>
<sequence length="264" mass="29961">MAFNFTAYLLSRVAFAGTILVFPYWLNFMLNDPLQLGWNTIDSGDVLPEGTCVIFDPHSLYNNLLAFFIFAVPHSVLARQSVKKILRIADKPYERPLFAFISPVTFFLTFYYWQPISNCSRFDISTLSCGAIMVSTTISLIAVIYILGVMFTLPDHIFGTERYKLKSGETQKGKLITTFPYNLVRHPAGAGFLWLFWSFPSYNVNHIIISSMWTLYVVPATLLLEENSLRGPNGEFGPAYDRYAEDVAAFLPGKCVFRAFFGKK</sequence>
<protein>
    <recommendedName>
        <fullName evidence="7">Nuclear envelope membrane protein</fullName>
    </recommendedName>
    <alternativeName>
        <fullName evidence="6">Nuclear rim protein</fullName>
    </alternativeName>
</protein>
<dbReference type="GO" id="GO:0031965">
    <property type="term" value="C:nuclear membrane"/>
    <property type="evidence" value="ECO:0007669"/>
    <property type="project" value="TreeGrafter"/>
</dbReference>
<dbReference type="PANTHER" id="PTHR31040:SF1">
    <property type="entry name" value="NURIM"/>
    <property type="match status" value="1"/>
</dbReference>
<proteinExistence type="inferred from homology"/>
<reference evidence="9 10" key="1">
    <citation type="submission" date="2020-04" db="EMBL/GenBank/DDBJ databases">
        <title>Perkinsus chesapeaki whole genome sequence.</title>
        <authorList>
            <person name="Bogema D.R."/>
        </authorList>
    </citation>
    <scope>NUCLEOTIDE SEQUENCE [LARGE SCALE GENOMIC DNA]</scope>
    <source>
        <strain evidence="9">ATCC PRA-425</strain>
    </source>
</reference>
<keyword evidence="10" id="KW-1185">Reference proteome</keyword>
<evidence type="ECO:0000256" key="2">
    <source>
        <dbReference type="ARBA" id="ARBA00010631"/>
    </source>
</evidence>
<feature type="transmembrane region" description="Helical" evidence="8">
    <location>
        <begin position="60"/>
        <end position="77"/>
    </location>
</feature>
<dbReference type="EMBL" id="JAAPAO010000334">
    <property type="protein sequence ID" value="KAF4662854.1"/>
    <property type="molecule type" value="Genomic_DNA"/>
</dbReference>
<evidence type="ECO:0000256" key="7">
    <source>
        <dbReference type="ARBA" id="ARBA00032957"/>
    </source>
</evidence>
<feature type="transmembrane region" description="Helical" evidence="8">
    <location>
        <begin position="125"/>
        <end position="154"/>
    </location>
</feature>
<evidence type="ECO:0000256" key="3">
    <source>
        <dbReference type="ARBA" id="ARBA00022692"/>
    </source>
</evidence>
<feature type="transmembrane region" description="Helical" evidence="8">
    <location>
        <begin position="97"/>
        <end position="113"/>
    </location>
</feature>
<evidence type="ECO:0000256" key="8">
    <source>
        <dbReference type="SAM" id="Phobius"/>
    </source>
</evidence>
<dbReference type="InterPro" id="IPR033580">
    <property type="entry name" value="Nurim-like"/>
</dbReference>
<evidence type="ECO:0000313" key="10">
    <source>
        <dbReference type="Proteomes" id="UP000591131"/>
    </source>
</evidence>
<name>A0A7J6LUG5_PERCH</name>
<comment type="subcellular location">
    <subcellularLocation>
        <location evidence="1">Membrane</location>
        <topology evidence="1">Multi-pass membrane protein</topology>
    </subcellularLocation>
</comment>
<keyword evidence="3 8" id="KW-0812">Transmembrane</keyword>
<dbReference type="Gene3D" id="1.20.120.1630">
    <property type="match status" value="1"/>
</dbReference>
<evidence type="ECO:0000256" key="6">
    <source>
        <dbReference type="ARBA" id="ARBA00031700"/>
    </source>
</evidence>
<evidence type="ECO:0000256" key="1">
    <source>
        <dbReference type="ARBA" id="ARBA00004141"/>
    </source>
</evidence>
<dbReference type="OrthoDB" id="10258623at2759"/>
<evidence type="ECO:0000256" key="5">
    <source>
        <dbReference type="ARBA" id="ARBA00023136"/>
    </source>
</evidence>
<dbReference type="PANTHER" id="PTHR31040">
    <property type="entry name" value="NURIM"/>
    <property type="match status" value="1"/>
</dbReference>
<evidence type="ECO:0000256" key="4">
    <source>
        <dbReference type="ARBA" id="ARBA00022989"/>
    </source>
</evidence>
<gene>
    <name evidence="9" type="ORF">FOL47_006030</name>
</gene>
<evidence type="ECO:0000313" key="9">
    <source>
        <dbReference type="EMBL" id="KAF4662854.1"/>
    </source>
</evidence>
<accession>A0A7J6LUG5</accession>
<dbReference type="GO" id="GO:0006656">
    <property type="term" value="P:phosphatidylcholine biosynthetic process"/>
    <property type="evidence" value="ECO:0007669"/>
    <property type="project" value="UniProtKB-UniPathway"/>
</dbReference>
<dbReference type="AlphaFoldDB" id="A0A7J6LUG5"/>
<comment type="similarity">
    <text evidence="2">Belongs to the nurim family.</text>
</comment>
<organism evidence="9 10">
    <name type="scientific">Perkinsus chesapeaki</name>
    <name type="common">Clam parasite</name>
    <name type="synonym">Perkinsus andrewsi</name>
    <dbReference type="NCBI Taxonomy" id="330153"/>
    <lineage>
        <taxon>Eukaryota</taxon>
        <taxon>Sar</taxon>
        <taxon>Alveolata</taxon>
        <taxon>Perkinsozoa</taxon>
        <taxon>Perkinsea</taxon>
        <taxon>Perkinsida</taxon>
        <taxon>Perkinsidae</taxon>
        <taxon>Perkinsus</taxon>
    </lineage>
</organism>
<feature type="transmembrane region" description="Helical" evidence="8">
    <location>
        <begin position="7"/>
        <end position="26"/>
    </location>
</feature>